<accession>E8N4N3</accession>
<dbReference type="PANTHER" id="PTHR36120:SF1">
    <property type="entry name" value="L-FUCOSE ISOMERASE C-TERMINAL DOMAIN-CONTAINING PROTEIN"/>
    <property type="match status" value="1"/>
</dbReference>
<dbReference type="STRING" id="926569.ANT_13690"/>
<dbReference type="GO" id="GO:0005737">
    <property type="term" value="C:cytoplasm"/>
    <property type="evidence" value="ECO:0007669"/>
    <property type="project" value="InterPro"/>
</dbReference>
<dbReference type="GO" id="GO:0008736">
    <property type="term" value="F:L-fucose isomerase activity"/>
    <property type="evidence" value="ECO:0007669"/>
    <property type="project" value="InterPro"/>
</dbReference>
<keyword evidence="5" id="KW-1185">Reference proteome</keyword>
<organism evidence="4 5">
    <name type="scientific">Anaerolinea thermophila (strain DSM 14523 / JCM 11388 / NBRC 100420 / UNI-1)</name>
    <dbReference type="NCBI Taxonomy" id="926569"/>
    <lineage>
        <taxon>Bacteria</taxon>
        <taxon>Bacillati</taxon>
        <taxon>Chloroflexota</taxon>
        <taxon>Anaerolineae</taxon>
        <taxon>Anaerolineales</taxon>
        <taxon>Anaerolineaceae</taxon>
        <taxon>Anaerolinea</taxon>
    </lineage>
</organism>
<evidence type="ECO:0000256" key="1">
    <source>
        <dbReference type="ARBA" id="ARBA00023235"/>
    </source>
</evidence>
<dbReference type="RefSeq" id="WP_013559781.1">
    <property type="nucleotide sequence ID" value="NC_014960.1"/>
</dbReference>
<dbReference type="InterPro" id="IPR009015">
    <property type="entry name" value="Fucose_isomerase_N/cen_sf"/>
</dbReference>
<dbReference type="SUPFAM" id="SSF53743">
    <property type="entry name" value="FucI/AraA N-terminal and middle domains"/>
    <property type="match status" value="1"/>
</dbReference>
<dbReference type="Proteomes" id="UP000008922">
    <property type="component" value="Chromosome"/>
</dbReference>
<dbReference type="InParanoid" id="E8N4N3"/>
<protein>
    <recommendedName>
        <fullName evidence="3">L-fucose isomerase C-terminal domain-containing protein</fullName>
    </recommendedName>
</protein>
<evidence type="ECO:0000256" key="2">
    <source>
        <dbReference type="ARBA" id="ARBA00023277"/>
    </source>
</evidence>
<dbReference type="GO" id="GO:0006004">
    <property type="term" value="P:fucose metabolic process"/>
    <property type="evidence" value="ECO:0007669"/>
    <property type="project" value="InterPro"/>
</dbReference>
<dbReference type="eggNOG" id="COG2407">
    <property type="taxonomic scope" value="Bacteria"/>
</dbReference>
<feature type="domain" description="L-fucose isomerase C-terminal" evidence="3">
    <location>
        <begin position="342"/>
        <end position="478"/>
    </location>
</feature>
<dbReference type="AlphaFoldDB" id="E8N4N3"/>
<dbReference type="EMBL" id="AP012029">
    <property type="protein sequence ID" value="BAJ63397.1"/>
    <property type="molecule type" value="Genomic_DNA"/>
</dbReference>
<evidence type="ECO:0000313" key="4">
    <source>
        <dbReference type="EMBL" id="BAJ63397.1"/>
    </source>
</evidence>
<name>E8N4N3_ANATU</name>
<dbReference type="InterPro" id="IPR015888">
    <property type="entry name" value="Fuc_isomerase_C"/>
</dbReference>
<dbReference type="HOGENOM" id="CLU_045643_0_0_0"/>
<evidence type="ECO:0000259" key="3">
    <source>
        <dbReference type="Pfam" id="PF02952"/>
    </source>
</evidence>
<reference evidence="4 5" key="1">
    <citation type="submission" date="2010-12" db="EMBL/GenBank/DDBJ databases">
        <title>Whole genome sequence of Anaerolinea thermophila UNI-1.</title>
        <authorList>
            <person name="Narita-Yamada S."/>
            <person name="Kishi E."/>
            <person name="Watanabe Y."/>
            <person name="Takasaki K."/>
            <person name="Ankai A."/>
            <person name="Oguchi A."/>
            <person name="Fukui S."/>
            <person name="Takahashi M."/>
            <person name="Yashiro I."/>
            <person name="Hosoyama A."/>
            <person name="Sekiguchi Y."/>
            <person name="Hanada S."/>
            <person name="Fujita N."/>
        </authorList>
    </citation>
    <scope>NUCLEOTIDE SEQUENCE [LARGE SCALE GENOMIC DNA]</scope>
    <source>
        <strain evidence="5">DSM 14523 / JCM 11388 / NBRC 100420 / UNI-1</strain>
    </source>
</reference>
<keyword evidence="2" id="KW-0119">Carbohydrate metabolism</keyword>
<keyword evidence="1" id="KW-0413">Isomerase</keyword>
<sequence>MHMKPVTLGVIVGNRGFFPDHLCITGRKTILKVLEEEGIHPIIIDENETKVGSIVTLNDAQKCAELFKAHRDEIDGILVTLPNFGEEKAIANTLRWAGLNVPVLIHAFPDDMTRMTVADRRDSFCGKMSVCNNLTQYGIPFSLTSLHTVNPESESFRADLRRFAAVCRVVRGLRNARFGAIGARPAAFNTVRYSEKLLERTGISVETIDLSEIFGRAARLHADDPKVKAKIEQIQSYVPTKNTPGEALIRMAKLGVVIEDWMAENQLVASALQCWTSMEEFYGVVPCTLMSMMSNSLVPSACETDIAGAVGMLALALASGKPSAIVDWNNNYGDDPDKGVIFHCSNLPKDLFLEAAASQEDAPQMDYQAIIAGSVGKENTYGTVVGRLKAVPFTYCRVSTDDLHGRILAYVGEGHLTEDTLKTFGGYGVVHVPNFQKLLAYICENGFEHHVAINPSMVADAVNEAFTKYLGWQVYYHH</sequence>
<gene>
    <name evidence="4" type="ordered locus">ANT_13690</name>
</gene>
<evidence type="ECO:0000313" key="5">
    <source>
        <dbReference type="Proteomes" id="UP000008922"/>
    </source>
</evidence>
<dbReference type="KEGG" id="atm:ANT_13690"/>
<dbReference type="CDD" id="cd00578">
    <property type="entry name" value="L-fuc_L-ara-isomerases"/>
    <property type="match status" value="1"/>
</dbReference>
<dbReference type="PANTHER" id="PTHR36120">
    <property type="entry name" value="FUCOSE ISOMERASE"/>
    <property type="match status" value="1"/>
</dbReference>
<proteinExistence type="predicted"/>
<dbReference type="Pfam" id="PF02952">
    <property type="entry name" value="Fucose_iso_C"/>
    <property type="match status" value="1"/>
</dbReference>